<dbReference type="EC" id="2.7.13.3" evidence="2"/>
<keyword evidence="3" id="KW-0597">Phosphoprotein</keyword>
<evidence type="ECO:0000313" key="11">
    <source>
        <dbReference type="Proteomes" id="UP000501325"/>
    </source>
</evidence>
<dbReference type="GO" id="GO:0004673">
    <property type="term" value="F:protein histidine kinase activity"/>
    <property type="evidence" value="ECO:0007669"/>
    <property type="project" value="UniProtKB-EC"/>
</dbReference>
<sequence length="350" mass="37167">MAPVSQDEDLGSALALAVISVSSAPLLLMDEAFDIVAASQSFLMEFGLDGDAVVGRSIFDLGGGEWNLPRLRSLLGAVGSGGADVPDYQLEMPFRTAATRSLKLNAKRLAFSDVQPVRLLLTIVDVTADKAAQKKMDDLVRQKEVLLQEVQHRVANSLQIIASVLLQTARKTESIESRAHLTEAHNRVMSVAEVQRQLSLNKVGEVALKPYLAQLCGSIGASMIADHDLVRIEVSGDASALDAEVSVSLGLVVTELVINALKHAFPNGRKGVVSVDFQSRSEDWDLTISDDGVGMPKNPDDSEAGLGTAIVKALASQLDATITVKDLAPGTEVSVLHRKTDEETAAAPAV</sequence>
<dbReference type="InterPro" id="IPR011102">
    <property type="entry name" value="Sig_transdc_His_kinase_HWE"/>
</dbReference>
<dbReference type="GO" id="GO:0005524">
    <property type="term" value="F:ATP binding"/>
    <property type="evidence" value="ECO:0007669"/>
    <property type="project" value="UniProtKB-KW"/>
</dbReference>
<gene>
    <name evidence="10" type="ORF">GYM46_10040</name>
</gene>
<dbReference type="SUPFAM" id="SSF55785">
    <property type="entry name" value="PYP-like sensor domain (PAS domain)"/>
    <property type="match status" value="1"/>
</dbReference>
<evidence type="ECO:0000256" key="4">
    <source>
        <dbReference type="ARBA" id="ARBA00022679"/>
    </source>
</evidence>
<evidence type="ECO:0000256" key="5">
    <source>
        <dbReference type="ARBA" id="ARBA00022741"/>
    </source>
</evidence>
<feature type="domain" description="Signal transduction histidine kinase HWE region" evidence="9">
    <location>
        <begin position="149"/>
        <end position="238"/>
    </location>
</feature>
<dbReference type="Gene3D" id="3.30.450.20">
    <property type="entry name" value="PAS domain"/>
    <property type="match status" value="1"/>
</dbReference>
<dbReference type="InterPro" id="IPR000014">
    <property type="entry name" value="PAS"/>
</dbReference>
<organism evidence="10 11">
    <name type="scientific">Brevundimonas mediterranea</name>
    <dbReference type="NCBI Taxonomy" id="74329"/>
    <lineage>
        <taxon>Bacteria</taxon>
        <taxon>Pseudomonadati</taxon>
        <taxon>Pseudomonadota</taxon>
        <taxon>Alphaproteobacteria</taxon>
        <taxon>Caulobacterales</taxon>
        <taxon>Caulobacteraceae</taxon>
        <taxon>Brevundimonas</taxon>
    </lineage>
</organism>
<keyword evidence="5" id="KW-0547">Nucleotide-binding</keyword>
<name>A0AB37E7B7_9CAUL</name>
<accession>A0AB37E7B7</accession>
<evidence type="ECO:0000259" key="8">
    <source>
        <dbReference type="SMART" id="SM00387"/>
    </source>
</evidence>
<dbReference type="PANTHER" id="PTHR41523:SF8">
    <property type="entry name" value="ETHYLENE RESPONSE SENSOR PROTEIN"/>
    <property type="match status" value="1"/>
</dbReference>
<dbReference type="EMBL" id="CP048751">
    <property type="protein sequence ID" value="QIH73258.1"/>
    <property type="molecule type" value="Genomic_DNA"/>
</dbReference>
<keyword evidence="4" id="KW-0808">Transferase</keyword>
<dbReference type="Pfam" id="PF02518">
    <property type="entry name" value="HATPase_c"/>
    <property type="match status" value="1"/>
</dbReference>
<keyword evidence="7" id="KW-0067">ATP-binding</keyword>
<dbReference type="SMART" id="SM00911">
    <property type="entry name" value="HWE_HK"/>
    <property type="match status" value="1"/>
</dbReference>
<dbReference type="RefSeq" id="WP_008262843.1">
    <property type="nucleotide sequence ID" value="NZ_CP048751.1"/>
</dbReference>
<reference evidence="10 11" key="1">
    <citation type="submission" date="2020-01" db="EMBL/GenBank/DDBJ databases">
        <authorList>
            <person name="Wang S."/>
        </authorList>
    </citation>
    <scope>NUCLEOTIDE SEQUENCE [LARGE SCALE GENOMIC DNA]</scope>
    <source>
        <strain evidence="10 11">D151-2-6</strain>
    </source>
</reference>
<dbReference type="SUPFAM" id="SSF55874">
    <property type="entry name" value="ATPase domain of HSP90 chaperone/DNA topoisomerase II/histidine kinase"/>
    <property type="match status" value="1"/>
</dbReference>
<dbReference type="InterPro" id="IPR035965">
    <property type="entry name" value="PAS-like_dom_sf"/>
</dbReference>
<evidence type="ECO:0000256" key="3">
    <source>
        <dbReference type="ARBA" id="ARBA00022553"/>
    </source>
</evidence>
<dbReference type="SMART" id="SM00387">
    <property type="entry name" value="HATPase_c"/>
    <property type="match status" value="1"/>
</dbReference>
<keyword evidence="6 10" id="KW-0418">Kinase</keyword>
<evidence type="ECO:0000256" key="2">
    <source>
        <dbReference type="ARBA" id="ARBA00012438"/>
    </source>
</evidence>
<dbReference type="InterPro" id="IPR036890">
    <property type="entry name" value="HATPase_C_sf"/>
</dbReference>
<dbReference type="AlphaFoldDB" id="A0AB37E7B7"/>
<dbReference type="InterPro" id="IPR011495">
    <property type="entry name" value="Sig_transdc_His_kin_sub2_dim/P"/>
</dbReference>
<evidence type="ECO:0000259" key="9">
    <source>
        <dbReference type="SMART" id="SM00911"/>
    </source>
</evidence>
<protein>
    <recommendedName>
        <fullName evidence="2">histidine kinase</fullName>
        <ecNumber evidence="2">2.7.13.3</ecNumber>
    </recommendedName>
</protein>
<evidence type="ECO:0000256" key="6">
    <source>
        <dbReference type="ARBA" id="ARBA00022777"/>
    </source>
</evidence>
<dbReference type="PANTHER" id="PTHR41523">
    <property type="entry name" value="TWO-COMPONENT SYSTEM SENSOR PROTEIN"/>
    <property type="match status" value="1"/>
</dbReference>
<dbReference type="KEGG" id="bmed:GYM46_10040"/>
<dbReference type="InterPro" id="IPR003594">
    <property type="entry name" value="HATPase_dom"/>
</dbReference>
<evidence type="ECO:0000256" key="7">
    <source>
        <dbReference type="ARBA" id="ARBA00022840"/>
    </source>
</evidence>
<dbReference type="Proteomes" id="UP000501325">
    <property type="component" value="Chromosome"/>
</dbReference>
<evidence type="ECO:0000313" key="10">
    <source>
        <dbReference type="EMBL" id="QIH73258.1"/>
    </source>
</evidence>
<comment type="catalytic activity">
    <reaction evidence="1">
        <text>ATP + protein L-histidine = ADP + protein N-phospho-L-histidine.</text>
        <dbReference type="EC" id="2.7.13.3"/>
    </reaction>
</comment>
<feature type="domain" description="Histidine kinase/HSP90-like ATPase" evidence="8">
    <location>
        <begin position="244"/>
        <end position="341"/>
    </location>
</feature>
<evidence type="ECO:0000256" key="1">
    <source>
        <dbReference type="ARBA" id="ARBA00000085"/>
    </source>
</evidence>
<dbReference type="CDD" id="cd00130">
    <property type="entry name" value="PAS"/>
    <property type="match status" value="1"/>
</dbReference>
<dbReference type="Gene3D" id="3.30.565.10">
    <property type="entry name" value="Histidine kinase-like ATPase, C-terminal domain"/>
    <property type="match status" value="1"/>
</dbReference>
<proteinExistence type="predicted"/>
<dbReference type="Pfam" id="PF07568">
    <property type="entry name" value="HisKA_2"/>
    <property type="match status" value="1"/>
</dbReference>